<feature type="signal peptide" evidence="1">
    <location>
        <begin position="1"/>
        <end position="23"/>
    </location>
</feature>
<keyword evidence="1" id="KW-0732">Signal</keyword>
<proteinExistence type="predicted"/>
<name>A0A366HLE8_9BACT</name>
<comment type="caution">
    <text evidence="2">The sequence shown here is derived from an EMBL/GenBank/DDBJ whole genome shotgun (WGS) entry which is preliminary data.</text>
</comment>
<sequence>MKKGLLSFSAFLFALVAVPQAQAWVGGPFDSGDYNILHEREGVYQATMTYKNGSGFCQFSQDNALGAQSTAAGSPGLSVFSLENRSLLYYKGITYAGVATGVVDFESRKVHGFTNGSTTVQTTITGGTGGGSASDYVVVNGNEPDPGFGFSNSQFTAKITRMAPLLRFQGKGEASFFIDPQVEDLRDVVTTAIGTIDFDAFVDPLTDSFNTAALADIIHAAIDLYKEIDDASSPANNIEFVKTKVFGSRRYF</sequence>
<gene>
    <name evidence="2" type="ORF">DES53_105159</name>
</gene>
<accession>A0A366HLE8</accession>
<dbReference type="Proteomes" id="UP000253426">
    <property type="component" value="Unassembled WGS sequence"/>
</dbReference>
<dbReference type="AlphaFoldDB" id="A0A366HLE8"/>
<keyword evidence="3" id="KW-1185">Reference proteome</keyword>
<organism evidence="2 3">
    <name type="scientific">Roseimicrobium gellanilyticum</name>
    <dbReference type="NCBI Taxonomy" id="748857"/>
    <lineage>
        <taxon>Bacteria</taxon>
        <taxon>Pseudomonadati</taxon>
        <taxon>Verrucomicrobiota</taxon>
        <taxon>Verrucomicrobiia</taxon>
        <taxon>Verrucomicrobiales</taxon>
        <taxon>Verrucomicrobiaceae</taxon>
        <taxon>Roseimicrobium</taxon>
    </lineage>
</organism>
<dbReference type="EMBL" id="QNRR01000005">
    <property type="protein sequence ID" value="RBP43760.1"/>
    <property type="molecule type" value="Genomic_DNA"/>
</dbReference>
<protein>
    <submittedName>
        <fullName evidence="2">Uncharacterized protein</fullName>
    </submittedName>
</protein>
<evidence type="ECO:0000313" key="2">
    <source>
        <dbReference type="EMBL" id="RBP43760.1"/>
    </source>
</evidence>
<evidence type="ECO:0000256" key="1">
    <source>
        <dbReference type="SAM" id="SignalP"/>
    </source>
</evidence>
<feature type="chain" id="PRO_5016578299" evidence="1">
    <location>
        <begin position="24"/>
        <end position="252"/>
    </location>
</feature>
<evidence type="ECO:0000313" key="3">
    <source>
        <dbReference type="Proteomes" id="UP000253426"/>
    </source>
</evidence>
<reference evidence="2 3" key="1">
    <citation type="submission" date="2018-06" db="EMBL/GenBank/DDBJ databases">
        <title>Genomic Encyclopedia of Type Strains, Phase IV (KMG-IV): sequencing the most valuable type-strain genomes for metagenomic binning, comparative biology and taxonomic classification.</title>
        <authorList>
            <person name="Goeker M."/>
        </authorList>
    </citation>
    <scope>NUCLEOTIDE SEQUENCE [LARGE SCALE GENOMIC DNA]</scope>
    <source>
        <strain evidence="2 3">DSM 25532</strain>
    </source>
</reference>
<dbReference type="OrthoDB" id="188357at2"/>